<evidence type="ECO:0000256" key="4">
    <source>
        <dbReference type="ARBA" id="ARBA00023143"/>
    </source>
</evidence>
<dbReference type="Proteomes" id="UP000606115">
    <property type="component" value="Unassembled WGS sequence"/>
</dbReference>
<organism evidence="8 9">
    <name type="scientific">Glutamicibacter ardleyensis</name>
    <dbReference type="NCBI Taxonomy" id="225894"/>
    <lineage>
        <taxon>Bacteria</taxon>
        <taxon>Bacillati</taxon>
        <taxon>Actinomycetota</taxon>
        <taxon>Actinomycetes</taxon>
        <taxon>Micrococcales</taxon>
        <taxon>Micrococcaceae</taxon>
        <taxon>Glutamicibacter</taxon>
    </lineage>
</organism>
<sequence length="440" mass="46095">MGLSLDGLASGLDTTTLIKSLMQIEAIPQTLLKNKVSATKTMVSALQALNTKVADLATASTKLAKPESLQLFKTTGSSEGLTVTTSTGATAGSLDLRVDKLAQSQLQVTDPITAWDSASLTITTGGTSTAITASSNSLDDIITAVNASETGVKAVKVSAGLDANGVAQYRVQFSATDSGAENSFTIDGSAVPMTQIRAAQDAEATLWAGTTAEQKITSSSNTFTALLPGVDVTVSKTSTEPETVSVQRDEEATSKVASDLVGSLNDLFKFIDVNSSVTSGTGGATSGMIFTGDSTARSVKQRVMDAAIMPIDGKSPSEIGISITKDGKVEFDAEKFSKALAEDPARVESTLQTISSRVSTVATDMSDKYDGVITSRIKGQESTLSRLDDQIMDWDLRLDKREATLKRIYSALEVQMSNMNAQSSYLASQLASLPTTQKKS</sequence>
<dbReference type="InterPro" id="IPR003481">
    <property type="entry name" value="FliD_N"/>
</dbReference>
<reference evidence="9" key="1">
    <citation type="journal article" date="2019" name="Int. J. Syst. Evol. Microbiol.">
        <title>The Global Catalogue of Microorganisms (GCM) 10K type strain sequencing project: providing services to taxonomists for standard genome sequencing and annotation.</title>
        <authorList>
            <consortium name="The Broad Institute Genomics Platform"/>
            <consortium name="The Broad Institute Genome Sequencing Center for Infectious Disease"/>
            <person name="Wu L."/>
            <person name="Ma J."/>
        </authorList>
    </citation>
    <scope>NUCLEOTIDE SEQUENCE [LARGE SCALE GENOMIC DNA]</scope>
    <source>
        <strain evidence="9">CGMCC 1.3685</strain>
    </source>
</reference>
<keyword evidence="8" id="KW-0969">Cilium</keyword>
<dbReference type="Pfam" id="PF07195">
    <property type="entry name" value="FliD_C"/>
    <property type="match status" value="1"/>
</dbReference>
<comment type="similarity">
    <text evidence="1 5">Belongs to the FliD family.</text>
</comment>
<feature type="domain" description="Flagellar hook-associated protein 2 C-terminal" evidence="7">
    <location>
        <begin position="199"/>
        <end position="421"/>
    </location>
</feature>
<comment type="subunit">
    <text evidence="2 5">Homopentamer.</text>
</comment>
<protein>
    <recommendedName>
        <fullName evidence="5">Flagellar hook-associated protein 2</fullName>
        <shortName evidence="5">HAP2</shortName>
    </recommendedName>
    <alternativeName>
        <fullName evidence="5">Flagellar cap protein</fullName>
    </alternativeName>
</protein>
<comment type="caution">
    <text evidence="8">The sequence shown here is derived from an EMBL/GenBank/DDBJ whole genome shotgun (WGS) entry which is preliminary data.</text>
</comment>
<evidence type="ECO:0000256" key="2">
    <source>
        <dbReference type="ARBA" id="ARBA00011255"/>
    </source>
</evidence>
<dbReference type="EMBL" id="BMKX01000009">
    <property type="protein sequence ID" value="GGJ69370.1"/>
    <property type="molecule type" value="Genomic_DNA"/>
</dbReference>
<keyword evidence="8" id="KW-0966">Cell projection</keyword>
<keyword evidence="4 5" id="KW-0975">Bacterial flagellum</keyword>
<keyword evidence="5" id="KW-0964">Secreted</keyword>
<evidence type="ECO:0000256" key="3">
    <source>
        <dbReference type="ARBA" id="ARBA00023054"/>
    </source>
</evidence>
<evidence type="ECO:0000256" key="1">
    <source>
        <dbReference type="ARBA" id="ARBA00009764"/>
    </source>
</evidence>
<evidence type="ECO:0000259" key="7">
    <source>
        <dbReference type="Pfam" id="PF07195"/>
    </source>
</evidence>
<dbReference type="InterPro" id="IPR040026">
    <property type="entry name" value="FliD"/>
</dbReference>
<accession>A0ABQ2DTQ0</accession>
<evidence type="ECO:0000313" key="9">
    <source>
        <dbReference type="Proteomes" id="UP000606115"/>
    </source>
</evidence>
<dbReference type="RefSeq" id="WP_188686739.1">
    <property type="nucleotide sequence ID" value="NZ_BMKX01000009.1"/>
</dbReference>
<comment type="function">
    <text evidence="5">Required for morphogenesis and for the elongation of the flagellar filament by facilitating polymerization of the flagellin monomers at the tip of growing filament. Forms a capping structure, which prevents flagellin subunits (transported through the central channel of the flagellum) from leaking out without polymerization at the distal end.</text>
</comment>
<comment type="subcellular location">
    <subcellularLocation>
        <location evidence="5">Secreted</location>
    </subcellularLocation>
    <subcellularLocation>
        <location evidence="5">Bacterial flagellum</location>
    </subcellularLocation>
</comment>
<dbReference type="InterPro" id="IPR010809">
    <property type="entry name" value="FliD_C"/>
</dbReference>
<dbReference type="PANTHER" id="PTHR30288">
    <property type="entry name" value="FLAGELLAR CAP/ASSEMBLY PROTEIN FLID"/>
    <property type="match status" value="1"/>
</dbReference>
<dbReference type="Pfam" id="PF02465">
    <property type="entry name" value="FliD_N"/>
    <property type="match status" value="1"/>
</dbReference>
<dbReference type="PANTHER" id="PTHR30288:SF0">
    <property type="entry name" value="FLAGELLAR HOOK-ASSOCIATED PROTEIN 2"/>
    <property type="match status" value="1"/>
</dbReference>
<feature type="domain" description="Flagellar hook-associated protein 2 N-terminal" evidence="6">
    <location>
        <begin position="10"/>
        <end position="105"/>
    </location>
</feature>
<evidence type="ECO:0000313" key="8">
    <source>
        <dbReference type="EMBL" id="GGJ69370.1"/>
    </source>
</evidence>
<keyword evidence="3" id="KW-0175">Coiled coil</keyword>
<keyword evidence="8" id="KW-0282">Flagellum</keyword>
<keyword evidence="9" id="KW-1185">Reference proteome</keyword>
<evidence type="ECO:0000259" key="6">
    <source>
        <dbReference type="Pfam" id="PF02465"/>
    </source>
</evidence>
<name>A0ABQ2DTQ0_9MICC</name>
<dbReference type="GeneID" id="303305352"/>
<evidence type="ECO:0000256" key="5">
    <source>
        <dbReference type="RuleBase" id="RU362066"/>
    </source>
</evidence>
<proteinExistence type="inferred from homology"/>
<gene>
    <name evidence="8" type="primary">fliD</name>
    <name evidence="8" type="ORF">GCM10007173_30100</name>
</gene>